<dbReference type="Gene3D" id="1.25.40.10">
    <property type="entry name" value="Tetratricopeptide repeat domain"/>
    <property type="match status" value="2"/>
</dbReference>
<feature type="domain" description="SET" evidence="8">
    <location>
        <begin position="218"/>
        <end position="533"/>
    </location>
</feature>
<evidence type="ECO:0000313" key="9">
    <source>
        <dbReference type="EMBL" id="KNC21950.1"/>
    </source>
</evidence>
<evidence type="ECO:0000259" key="8">
    <source>
        <dbReference type="PROSITE" id="PS50280"/>
    </source>
</evidence>
<keyword evidence="5" id="KW-0863">Zinc-finger</keyword>
<dbReference type="Proteomes" id="UP000037069">
    <property type="component" value="Unassembled WGS sequence"/>
</dbReference>
<dbReference type="GO" id="GO:0032259">
    <property type="term" value="P:methylation"/>
    <property type="evidence" value="ECO:0007669"/>
    <property type="project" value="UniProtKB-KW"/>
</dbReference>
<keyword evidence="1" id="KW-0489">Methyltransferase</keyword>
<dbReference type="InterPro" id="IPR046341">
    <property type="entry name" value="SET_dom_sf"/>
</dbReference>
<sequence length="771" mass="90485">MDSKLLSLFSVQGRCIDFKSYQNEFETMRLLFDLMPEKPKEFVRILSLQWLQTMELNENEEFALKDNDEKIQESKDLRQQGNRLFTAKGEQRNVLGACRLYNDAIYAALDTKSDELALGFANRATALQTFGYYQQAYDDCVCAVKLGYPEALRHKIIIRQCYCSLKLKDLLTAEKHLKELSSLTLNEGFQRERRDLEKAFDELKQEMMDKEDNLKEEKEVQLNRETQEVITTTKGRHMQAKCFIEKNQLIFTERASAFVAVGDTRRLCHQCGTVNFIPIPCLNCRGRVNYCSLKCQEQHSVIHKYECPAYRFQLFAHLGIAHLALRIVLDNGLFSILDELKLQEKSSTLEVWSALTEGGDIWANNNIPYAESLRMITHLNKGTKMDIEWFALVSHHLVVYLKQYTKYFDELSARNKLIDWELLTGSLILLHIGQSISNGHTLTTIIPRPLTLLTTTDYHLLNENVWSRPWHLKLGFMHLFSYYDDVACLNLPYLSLCNHSCVQSFQPKVSGRYISTFALRDIHRGEEITNCYDVDYRKGKREARRERLLQTYHFECQCENCLQTDNEDEEFNKFHQYRCDNSKCRQIFVPFIPEKPTLNWWQSDTPNGNINTNLYCTVCGSKQNLRWYHEIKNLMGSVTESATRRRLYQIFKELEQHLPGLNDARCYVATKLVHEWFKLPCLNVNLNDQDYCDLIEMLKYVLNVTRTESSINSIEYIVNMTHMWDLIAKHKYKCSKADMNEMLWALNIIADDLKVIFLNYYNDYIKEYLDM</sequence>
<dbReference type="SUPFAM" id="SSF144232">
    <property type="entry name" value="HIT/MYND zinc finger-like"/>
    <property type="match status" value="1"/>
</dbReference>
<dbReference type="PANTHER" id="PTHR46165">
    <property type="entry name" value="SET AND MYND DOMAIN-CONTAINING PROTEIN 4"/>
    <property type="match status" value="1"/>
</dbReference>
<name>A0A0L0BPD9_LUCCU</name>
<dbReference type="InterPro" id="IPR052097">
    <property type="entry name" value="SET-MYND_domain_protein"/>
</dbReference>
<dbReference type="InterPro" id="IPR011990">
    <property type="entry name" value="TPR-like_helical_dom_sf"/>
</dbReference>
<keyword evidence="6" id="KW-0862">Zinc</keyword>
<evidence type="ECO:0000256" key="2">
    <source>
        <dbReference type="ARBA" id="ARBA00022679"/>
    </source>
</evidence>
<keyword evidence="4" id="KW-0479">Metal-binding</keyword>
<feature type="coiled-coil region" evidence="7">
    <location>
        <begin position="186"/>
        <end position="228"/>
    </location>
</feature>
<keyword evidence="10" id="KW-1185">Reference proteome</keyword>
<evidence type="ECO:0000256" key="7">
    <source>
        <dbReference type="SAM" id="Coils"/>
    </source>
</evidence>
<dbReference type="SUPFAM" id="SSF82199">
    <property type="entry name" value="SET domain"/>
    <property type="match status" value="1"/>
</dbReference>
<evidence type="ECO:0000256" key="1">
    <source>
        <dbReference type="ARBA" id="ARBA00022603"/>
    </source>
</evidence>
<keyword evidence="7" id="KW-0175">Coiled coil</keyword>
<dbReference type="GO" id="GO:0008270">
    <property type="term" value="F:zinc ion binding"/>
    <property type="evidence" value="ECO:0007669"/>
    <property type="project" value="UniProtKB-KW"/>
</dbReference>
<evidence type="ECO:0000256" key="5">
    <source>
        <dbReference type="ARBA" id="ARBA00022771"/>
    </source>
</evidence>
<dbReference type="PROSITE" id="PS50280">
    <property type="entry name" value="SET"/>
    <property type="match status" value="1"/>
</dbReference>
<dbReference type="OrthoDB" id="62495at2759"/>
<dbReference type="EMBL" id="JRES01001567">
    <property type="protein sequence ID" value="KNC21950.1"/>
    <property type="molecule type" value="Genomic_DNA"/>
</dbReference>
<evidence type="ECO:0000256" key="6">
    <source>
        <dbReference type="ARBA" id="ARBA00022833"/>
    </source>
</evidence>
<dbReference type="InterPro" id="IPR002893">
    <property type="entry name" value="Znf_MYND"/>
</dbReference>
<keyword evidence="2" id="KW-0808">Transferase</keyword>
<dbReference type="GO" id="GO:0005634">
    <property type="term" value="C:nucleus"/>
    <property type="evidence" value="ECO:0007669"/>
    <property type="project" value="TreeGrafter"/>
</dbReference>
<dbReference type="STRING" id="7375.A0A0L0BPD9"/>
<dbReference type="SUPFAM" id="SSF48452">
    <property type="entry name" value="TPR-like"/>
    <property type="match status" value="1"/>
</dbReference>
<dbReference type="GO" id="GO:0008170">
    <property type="term" value="F:N-methyltransferase activity"/>
    <property type="evidence" value="ECO:0007669"/>
    <property type="project" value="UniProtKB-ARBA"/>
</dbReference>
<protein>
    <recommendedName>
        <fullName evidence="8">SET domain-containing protein</fullName>
    </recommendedName>
</protein>
<dbReference type="Pfam" id="PF01753">
    <property type="entry name" value="zf-MYND"/>
    <property type="match status" value="1"/>
</dbReference>
<dbReference type="GO" id="GO:0005737">
    <property type="term" value="C:cytoplasm"/>
    <property type="evidence" value="ECO:0007669"/>
    <property type="project" value="TreeGrafter"/>
</dbReference>
<dbReference type="GO" id="GO:0008276">
    <property type="term" value="F:protein methyltransferase activity"/>
    <property type="evidence" value="ECO:0007669"/>
    <property type="project" value="UniProtKB-ARBA"/>
</dbReference>
<dbReference type="Gene3D" id="6.10.140.2220">
    <property type="match status" value="1"/>
</dbReference>
<comment type="caution">
    <text evidence="9">The sequence shown here is derived from an EMBL/GenBank/DDBJ whole genome shotgun (WGS) entry which is preliminary data.</text>
</comment>
<dbReference type="InterPro" id="IPR001214">
    <property type="entry name" value="SET_dom"/>
</dbReference>
<organism evidence="9 10">
    <name type="scientific">Lucilia cuprina</name>
    <name type="common">Green bottle fly</name>
    <name type="synonym">Australian sheep blowfly</name>
    <dbReference type="NCBI Taxonomy" id="7375"/>
    <lineage>
        <taxon>Eukaryota</taxon>
        <taxon>Metazoa</taxon>
        <taxon>Ecdysozoa</taxon>
        <taxon>Arthropoda</taxon>
        <taxon>Hexapoda</taxon>
        <taxon>Insecta</taxon>
        <taxon>Pterygota</taxon>
        <taxon>Neoptera</taxon>
        <taxon>Endopterygota</taxon>
        <taxon>Diptera</taxon>
        <taxon>Brachycera</taxon>
        <taxon>Muscomorpha</taxon>
        <taxon>Oestroidea</taxon>
        <taxon>Calliphoridae</taxon>
        <taxon>Luciliinae</taxon>
        <taxon>Lucilia</taxon>
    </lineage>
</organism>
<evidence type="ECO:0000256" key="4">
    <source>
        <dbReference type="ARBA" id="ARBA00022723"/>
    </source>
</evidence>
<evidence type="ECO:0000313" key="10">
    <source>
        <dbReference type="Proteomes" id="UP000037069"/>
    </source>
</evidence>
<gene>
    <name evidence="9" type="ORF">FF38_12089</name>
</gene>
<dbReference type="OMA" id="RQAHCAW"/>
<accession>A0A0L0BPD9</accession>
<dbReference type="Pfam" id="PF00856">
    <property type="entry name" value="SET"/>
    <property type="match status" value="1"/>
</dbReference>
<proteinExistence type="predicted"/>
<dbReference type="GO" id="GO:0008757">
    <property type="term" value="F:S-adenosylmethionine-dependent methyltransferase activity"/>
    <property type="evidence" value="ECO:0007669"/>
    <property type="project" value="UniProtKB-ARBA"/>
</dbReference>
<dbReference type="PANTHER" id="PTHR46165:SF2">
    <property type="entry name" value="SET AND MYND DOMAIN-CONTAINING PROTEIN 4"/>
    <property type="match status" value="1"/>
</dbReference>
<reference evidence="9 10" key="1">
    <citation type="journal article" date="2015" name="Nat. Commun.">
        <title>Lucilia cuprina genome unlocks parasitic fly biology to underpin future interventions.</title>
        <authorList>
            <person name="Anstead C.A."/>
            <person name="Korhonen P.K."/>
            <person name="Young N.D."/>
            <person name="Hall R.S."/>
            <person name="Jex A.R."/>
            <person name="Murali S.C."/>
            <person name="Hughes D.S."/>
            <person name="Lee S.F."/>
            <person name="Perry T."/>
            <person name="Stroehlein A.J."/>
            <person name="Ansell B.R."/>
            <person name="Breugelmans B."/>
            <person name="Hofmann A."/>
            <person name="Qu J."/>
            <person name="Dugan S."/>
            <person name="Lee S.L."/>
            <person name="Chao H."/>
            <person name="Dinh H."/>
            <person name="Han Y."/>
            <person name="Doddapaneni H.V."/>
            <person name="Worley K.C."/>
            <person name="Muzny D.M."/>
            <person name="Ioannidis P."/>
            <person name="Waterhouse R.M."/>
            <person name="Zdobnov E.M."/>
            <person name="James P.J."/>
            <person name="Bagnall N.H."/>
            <person name="Kotze A.C."/>
            <person name="Gibbs R.A."/>
            <person name="Richards S."/>
            <person name="Batterham P."/>
            <person name="Gasser R.B."/>
        </authorList>
    </citation>
    <scope>NUCLEOTIDE SEQUENCE [LARGE SCALE GENOMIC DNA]</scope>
    <source>
        <strain evidence="9 10">LS</strain>
        <tissue evidence="9">Full body</tissue>
    </source>
</reference>
<dbReference type="GO" id="GO:0042826">
    <property type="term" value="F:histone deacetylase binding"/>
    <property type="evidence" value="ECO:0007669"/>
    <property type="project" value="TreeGrafter"/>
</dbReference>
<evidence type="ECO:0000256" key="3">
    <source>
        <dbReference type="ARBA" id="ARBA00022691"/>
    </source>
</evidence>
<keyword evidence="3" id="KW-0949">S-adenosyl-L-methionine</keyword>
<dbReference type="AlphaFoldDB" id="A0A0L0BPD9"/>
<dbReference type="Gene3D" id="2.170.270.10">
    <property type="entry name" value="SET domain"/>
    <property type="match status" value="1"/>
</dbReference>